<keyword evidence="9" id="KW-0406">Ion transport</keyword>
<keyword evidence="7" id="KW-0375">Hydrogen ion transport</keyword>
<dbReference type="GO" id="GO:0015986">
    <property type="term" value="P:proton motive force-driven ATP synthesis"/>
    <property type="evidence" value="ECO:0007669"/>
    <property type="project" value="InterPro"/>
</dbReference>
<protein>
    <recommendedName>
        <fullName evidence="14">ATP synthase F0 sector subunit b</fullName>
    </recommendedName>
</protein>
<comment type="function">
    <text evidence="11">F(1)F(0) ATP synthase produces ATP from ADP in the presence of a proton or sodium gradient. F-type ATPases consist of two structural domains, F(1) containing the extramembraneous catalytic core and F(0) containing the membrane proton channel, linked together by a central stalk and a peripheral stalk. During catalysis, ATP synthesis in the catalytic domain of F(1) is coupled via a rotary mechanism of the central stalk subunits to proton translocation.</text>
</comment>
<evidence type="ECO:0000256" key="4">
    <source>
        <dbReference type="ARBA" id="ARBA00022448"/>
    </source>
</evidence>
<dbReference type="HAMAP" id="MF_01398">
    <property type="entry name" value="ATP_synth_b_bprime"/>
    <property type="match status" value="1"/>
</dbReference>
<evidence type="ECO:0000256" key="9">
    <source>
        <dbReference type="ARBA" id="ARBA00023065"/>
    </source>
</evidence>
<evidence type="ECO:0008006" key="14">
    <source>
        <dbReference type="Google" id="ProtNLM"/>
    </source>
</evidence>
<evidence type="ECO:0000256" key="12">
    <source>
        <dbReference type="SAM" id="Coils"/>
    </source>
</evidence>
<keyword evidence="8" id="KW-1133">Transmembrane helix</keyword>
<dbReference type="AlphaFoldDB" id="A0A3B0RTM2"/>
<comment type="similarity">
    <text evidence="3">Belongs to the ATPase B chain family.</text>
</comment>
<dbReference type="GO" id="GO:0012505">
    <property type="term" value="C:endomembrane system"/>
    <property type="evidence" value="ECO:0007669"/>
    <property type="project" value="UniProtKB-SubCell"/>
</dbReference>
<keyword evidence="4" id="KW-0813">Transport</keyword>
<name>A0A3B0RTM2_9ZZZZ</name>
<evidence type="ECO:0000256" key="3">
    <source>
        <dbReference type="ARBA" id="ARBA00005513"/>
    </source>
</evidence>
<dbReference type="CDD" id="cd06503">
    <property type="entry name" value="ATP-synt_Fo_b"/>
    <property type="match status" value="1"/>
</dbReference>
<evidence type="ECO:0000256" key="5">
    <source>
        <dbReference type="ARBA" id="ARBA00022547"/>
    </source>
</evidence>
<dbReference type="PANTHER" id="PTHR33445:SF1">
    <property type="entry name" value="ATP SYNTHASE SUBUNIT B"/>
    <property type="match status" value="1"/>
</dbReference>
<keyword evidence="10" id="KW-0472">Membrane</keyword>
<dbReference type="InterPro" id="IPR050059">
    <property type="entry name" value="ATP_synthase_B_chain"/>
</dbReference>
<reference evidence="13" key="1">
    <citation type="submission" date="2018-06" db="EMBL/GenBank/DDBJ databases">
        <authorList>
            <person name="Zhirakovskaya E."/>
        </authorList>
    </citation>
    <scope>NUCLEOTIDE SEQUENCE</scope>
</reference>
<accession>A0A3B0RTM2</accession>
<keyword evidence="5" id="KW-0138">CF(0)</keyword>
<keyword evidence="6" id="KW-0812">Transmembrane</keyword>
<evidence type="ECO:0000256" key="1">
    <source>
        <dbReference type="ARBA" id="ARBA00004167"/>
    </source>
</evidence>
<evidence type="ECO:0000256" key="7">
    <source>
        <dbReference type="ARBA" id="ARBA00022781"/>
    </source>
</evidence>
<dbReference type="EMBL" id="UOEC01000034">
    <property type="protein sequence ID" value="VAV87883.1"/>
    <property type="molecule type" value="Genomic_DNA"/>
</dbReference>
<evidence type="ECO:0000256" key="2">
    <source>
        <dbReference type="ARBA" id="ARBA00004308"/>
    </source>
</evidence>
<evidence type="ECO:0000256" key="6">
    <source>
        <dbReference type="ARBA" id="ARBA00022692"/>
    </source>
</evidence>
<evidence type="ECO:0000313" key="13">
    <source>
        <dbReference type="EMBL" id="VAV87883.1"/>
    </source>
</evidence>
<comment type="subcellular location">
    <subcellularLocation>
        <location evidence="2">Endomembrane system</location>
    </subcellularLocation>
    <subcellularLocation>
        <location evidence="1">Membrane</location>
        <topology evidence="1">Single-pass membrane protein</topology>
    </subcellularLocation>
</comment>
<dbReference type="GO" id="GO:0045259">
    <property type="term" value="C:proton-transporting ATP synthase complex"/>
    <property type="evidence" value="ECO:0007669"/>
    <property type="project" value="UniProtKB-KW"/>
</dbReference>
<dbReference type="PANTHER" id="PTHR33445">
    <property type="entry name" value="ATP SYNTHASE SUBUNIT B', CHLOROPLASTIC"/>
    <property type="match status" value="1"/>
</dbReference>
<gene>
    <name evidence="13" type="ORF">MNBD_ALPHA08-185</name>
</gene>
<feature type="coiled-coil region" evidence="12">
    <location>
        <begin position="50"/>
        <end position="106"/>
    </location>
</feature>
<evidence type="ECO:0000256" key="10">
    <source>
        <dbReference type="ARBA" id="ARBA00023136"/>
    </source>
</evidence>
<sequence length="160" mass="17183">MPQLDFSTFASQLVWLTITFGFLYFVVAKFALPRIGGTIEQRADKIANDLDRAQSLKDDVDKAIASYEQALAEAKSKAHTIAQETRQKLGAEIEAERQRVDAQIAEKVADAEKAINKAKTKAMGNINKIASDLAGEIVADLTGKKASAAAVSKAVSSVSK</sequence>
<proteinExistence type="inferred from homology"/>
<dbReference type="GO" id="GO:0046961">
    <property type="term" value="F:proton-transporting ATPase activity, rotational mechanism"/>
    <property type="evidence" value="ECO:0007669"/>
    <property type="project" value="TreeGrafter"/>
</dbReference>
<dbReference type="Gene3D" id="6.10.250.1580">
    <property type="match status" value="1"/>
</dbReference>
<evidence type="ECO:0000256" key="8">
    <source>
        <dbReference type="ARBA" id="ARBA00022989"/>
    </source>
</evidence>
<keyword evidence="12" id="KW-0175">Coiled coil</keyword>
<dbReference type="Pfam" id="PF00430">
    <property type="entry name" value="ATP-synt_B"/>
    <property type="match status" value="1"/>
</dbReference>
<dbReference type="InterPro" id="IPR002146">
    <property type="entry name" value="ATP_synth_b/b'su_bac/chlpt"/>
</dbReference>
<organism evidence="13">
    <name type="scientific">hydrothermal vent metagenome</name>
    <dbReference type="NCBI Taxonomy" id="652676"/>
    <lineage>
        <taxon>unclassified sequences</taxon>
        <taxon>metagenomes</taxon>
        <taxon>ecological metagenomes</taxon>
    </lineage>
</organism>
<evidence type="ECO:0000256" key="11">
    <source>
        <dbReference type="ARBA" id="ARBA00025198"/>
    </source>
</evidence>